<dbReference type="GeneID" id="55536828"/>
<dbReference type="InterPro" id="IPR020845">
    <property type="entry name" value="AMP-binding_CS"/>
</dbReference>
<evidence type="ECO:0000259" key="2">
    <source>
        <dbReference type="Pfam" id="PF00501"/>
    </source>
</evidence>
<dbReference type="EMBL" id="FRAB01000080">
    <property type="protein sequence ID" value="SHL22638.1"/>
    <property type="molecule type" value="Genomic_DNA"/>
</dbReference>
<evidence type="ECO:0000256" key="1">
    <source>
        <dbReference type="ARBA" id="ARBA00006432"/>
    </source>
</evidence>
<dbReference type="PANTHER" id="PTHR43201:SF8">
    <property type="entry name" value="ACYL-COA SYNTHETASE FAMILY MEMBER 3"/>
    <property type="match status" value="1"/>
</dbReference>
<dbReference type="GO" id="GO:0031956">
    <property type="term" value="F:medium-chain fatty acid-CoA ligase activity"/>
    <property type="evidence" value="ECO:0007669"/>
    <property type="project" value="TreeGrafter"/>
</dbReference>
<evidence type="ECO:0000259" key="3">
    <source>
        <dbReference type="Pfam" id="PF13193"/>
    </source>
</evidence>
<name>A0A1M6YWL7_9BURK</name>
<proteinExistence type="inferred from homology"/>
<dbReference type="Gene3D" id="3.40.50.12780">
    <property type="entry name" value="N-terminal domain of ligase-like"/>
    <property type="match status" value="1"/>
</dbReference>
<dbReference type="InterPro" id="IPR045851">
    <property type="entry name" value="AMP-bd_C_sf"/>
</dbReference>
<reference evidence="4 5" key="1">
    <citation type="submission" date="2016-11" db="EMBL/GenBank/DDBJ databases">
        <authorList>
            <person name="Jaros S."/>
            <person name="Januszkiewicz K."/>
            <person name="Wedrychowicz H."/>
        </authorList>
    </citation>
    <scope>NUCLEOTIDE SEQUENCE [LARGE SCALE GENOMIC DNA]</scope>
    <source>
        <strain evidence="4 5">LMG 20594</strain>
    </source>
</reference>
<dbReference type="InterPro" id="IPR000873">
    <property type="entry name" value="AMP-dep_synth/lig_dom"/>
</dbReference>
<comment type="similarity">
    <text evidence="1">Belongs to the ATP-dependent AMP-binding enzyme family.</text>
</comment>
<protein>
    <submittedName>
        <fullName evidence="4">Long-chain acyl-CoA synthetase</fullName>
    </submittedName>
</protein>
<dbReference type="SUPFAM" id="SSF56801">
    <property type="entry name" value="Acetyl-CoA synthetase-like"/>
    <property type="match status" value="1"/>
</dbReference>
<dbReference type="NCBIfam" id="NF009071">
    <property type="entry name" value="PRK12406.1"/>
    <property type="match status" value="1"/>
</dbReference>
<dbReference type="InterPro" id="IPR025110">
    <property type="entry name" value="AMP-bd_C"/>
</dbReference>
<evidence type="ECO:0000313" key="4">
    <source>
        <dbReference type="EMBL" id="SHL22638.1"/>
    </source>
</evidence>
<sequence>MYATLISGSRSLDGDTLAQRVLRAAGGLAAWGLRPGDVVAILMRNDFPVLEMTLAANRAGIVAVPLNWHANRDEIAFILEDCKARVLVAHTDLLKGVASAVPEACKVLEAASPPEIRQAYRLSDASCTANPGTVDYEGWLQASEPSTALPVAAPASLLYTSGTTGRPKGVQRANGTPELAAKFGLRVRLAHGQEIRPIRAVLTGPLYHSAPYVYALNSLRFGEVLVLQPRFDADDLLDLVERHRLSHMHVVPTMFSRLLDLPPARRAAFDTSTLSAVTHGAAMCPRDVKQAMIDWWGPVIIEYYAGTEIGVIATCTSEEWLSHPGTVGKAPEGVRIAIVDDEGHPVPIGDKGEILVHADVADLVTYHNRPEALTELRRGEWITLGDVGHLDADGFLWISDRKKDMVISGGVNILPAELEEEAMKLPEVRDCVAFGIADRDLGEVLVLVVEPHAGARVDLETMRATLKNRLGGLRCPRFLLSMPVLPREDSGKIARRKLKQQYIDSIAPSSAAA</sequence>
<dbReference type="Proteomes" id="UP000184395">
    <property type="component" value="Unassembled WGS sequence"/>
</dbReference>
<dbReference type="Pfam" id="PF13193">
    <property type="entry name" value="AMP-binding_C"/>
    <property type="match status" value="1"/>
</dbReference>
<feature type="domain" description="AMP-binding enzyme C-terminal" evidence="3">
    <location>
        <begin position="417"/>
        <end position="492"/>
    </location>
</feature>
<gene>
    <name evidence="4" type="ORF">SAMN05192548_108012</name>
</gene>
<dbReference type="RefSeq" id="WP_011178400.1">
    <property type="nucleotide sequence ID" value="NZ_CADFGY010000030.1"/>
</dbReference>
<dbReference type="OrthoDB" id="9766486at2"/>
<evidence type="ECO:0000313" key="5">
    <source>
        <dbReference type="Proteomes" id="UP000184395"/>
    </source>
</evidence>
<feature type="domain" description="AMP-dependent synthetase/ligase" evidence="2">
    <location>
        <begin position="7"/>
        <end position="357"/>
    </location>
</feature>
<dbReference type="Pfam" id="PF00501">
    <property type="entry name" value="AMP-binding"/>
    <property type="match status" value="1"/>
</dbReference>
<accession>A0A1M6YWL7</accession>
<dbReference type="GO" id="GO:0006631">
    <property type="term" value="P:fatty acid metabolic process"/>
    <property type="evidence" value="ECO:0007669"/>
    <property type="project" value="TreeGrafter"/>
</dbReference>
<dbReference type="PANTHER" id="PTHR43201">
    <property type="entry name" value="ACYL-COA SYNTHETASE"/>
    <property type="match status" value="1"/>
</dbReference>
<dbReference type="STRING" id="169427.SAMN05192548_108012"/>
<organism evidence="4 5">
    <name type="scientific">Paraburkholderia terricola</name>
    <dbReference type="NCBI Taxonomy" id="169427"/>
    <lineage>
        <taxon>Bacteria</taxon>
        <taxon>Pseudomonadati</taxon>
        <taxon>Pseudomonadota</taxon>
        <taxon>Betaproteobacteria</taxon>
        <taxon>Burkholderiales</taxon>
        <taxon>Burkholderiaceae</taxon>
        <taxon>Paraburkholderia</taxon>
    </lineage>
</organism>
<dbReference type="PROSITE" id="PS00455">
    <property type="entry name" value="AMP_BINDING"/>
    <property type="match status" value="1"/>
</dbReference>
<dbReference type="InterPro" id="IPR042099">
    <property type="entry name" value="ANL_N_sf"/>
</dbReference>
<dbReference type="Gene3D" id="3.30.300.30">
    <property type="match status" value="1"/>
</dbReference>
<dbReference type="AlphaFoldDB" id="A0A1M6YWL7"/>